<dbReference type="GeneID" id="96082845"/>
<comment type="caution">
    <text evidence="2">The sequence shown here is derived from an EMBL/GenBank/DDBJ whole genome shotgun (WGS) entry which is preliminary data.</text>
</comment>
<gene>
    <name evidence="2" type="ORF">ACET3X_002523</name>
</gene>
<sequence length="230" mass="26284">MVTIVAIPTYYQAYSYVFLYARSPDVHPTTTTRYIVLIPASTEALTTRNAAIAKDVAAWGWRVYITDPSAPNMKKWLKKYYKAVSTQTWDDDIWRIWQREHGLKIAWADMQRKDKEASEKGKKGKFVHGVKKAGMYFGKDGVIICSDEQRLRKEEERRWKLADNRIARRFEDLPDDPFVNPPIQSGRSIDKGDSKVGNLRDGSGVDAKETTLAETAASDVEPLTRHSWLA</sequence>
<accession>A0ABR3UST7</accession>
<feature type="region of interest" description="Disordered" evidence="1">
    <location>
        <begin position="173"/>
        <end position="230"/>
    </location>
</feature>
<dbReference type="Proteomes" id="UP001578633">
    <property type="component" value="Chromosome 2"/>
</dbReference>
<keyword evidence="3" id="KW-1185">Reference proteome</keyword>
<evidence type="ECO:0000256" key="1">
    <source>
        <dbReference type="SAM" id="MobiDB-lite"/>
    </source>
</evidence>
<dbReference type="EMBL" id="JBHGVX010000002">
    <property type="protein sequence ID" value="KAL1798486.1"/>
    <property type="molecule type" value="Genomic_DNA"/>
</dbReference>
<name>A0ABR3UST7_9PLEO</name>
<evidence type="ECO:0000313" key="3">
    <source>
        <dbReference type="Proteomes" id="UP001578633"/>
    </source>
</evidence>
<reference evidence="2 3" key="1">
    <citation type="submission" date="2024-09" db="EMBL/GenBank/DDBJ databases">
        <title>T2T genomes of carrot and Alternaria dauci and their utility for understanding host-pathogen interaction during carrot leaf blight disease.</title>
        <authorList>
            <person name="Liu W."/>
            <person name="Xu S."/>
            <person name="Ou C."/>
            <person name="Liu X."/>
            <person name="Zhuang F."/>
            <person name="Deng X.W."/>
        </authorList>
    </citation>
    <scope>NUCLEOTIDE SEQUENCE [LARGE SCALE GENOMIC DNA]</scope>
    <source>
        <strain evidence="2 3">A2016</strain>
    </source>
</reference>
<organism evidence="2 3">
    <name type="scientific">Alternaria dauci</name>
    <dbReference type="NCBI Taxonomy" id="48095"/>
    <lineage>
        <taxon>Eukaryota</taxon>
        <taxon>Fungi</taxon>
        <taxon>Dikarya</taxon>
        <taxon>Ascomycota</taxon>
        <taxon>Pezizomycotina</taxon>
        <taxon>Dothideomycetes</taxon>
        <taxon>Pleosporomycetidae</taxon>
        <taxon>Pleosporales</taxon>
        <taxon>Pleosporineae</taxon>
        <taxon>Pleosporaceae</taxon>
        <taxon>Alternaria</taxon>
        <taxon>Alternaria sect. Porri</taxon>
    </lineage>
</organism>
<proteinExistence type="predicted"/>
<protein>
    <submittedName>
        <fullName evidence="2">Uncharacterized protein</fullName>
    </submittedName>
</protein>
<dbReference type="RefSeq" id="XP_069309070.1">
    <property type="nucleotide sequence ID" value="XM_069449275.1"/>
</dbReference>
<evidence type="ECO:0000313" key="2">
    <source>
        <dbReference type="EMBL" id="KAL1798486.1"/>
    </source>
</evidence>